<dbReference type="AlphaFoldDB" id="A0A8J9T1T4"/>
<feature type="domain" description="Fe2OG dioxygenase" evidence="7">
    <location>
        <begin position="412"/>
        <end position="535"/>
    </location>
</feature>
<evidence type="ECO:0000256" key="6">
    <source>
        <dbReference type="ARBA" id="ARBA00023004"/>
    </source>
</evidence>
<dbReference type="GO" id="GO:0031418">
    <property type="term" value="F:L-ascorbic acid binding"/>
    <property type="evidence" value="ECO:0007669"/>
    <property type="project" value="UniProtKB-KW"/>
</dbReference>
<accession>A0A8J9T1T4</accession>
<dbReference type="PROSITE" id="PS51471">
    <property type="entry name" value="FE2OG_OXY"/>
    <property type="match status" value="1"/>
</dbReference>
<keyword evidence="5" id="KW-0560">Oxidoreductase</keyword>
<dbReference type="SMART" id="SM00702">
    <property type="entry name" value="P4Hc"/>
    <property type="match status" value="1"/>
</dbReference>
<dbReference type="SUPFAM" id="SSF51197">
    <property type="entry name" value="Clavaminate synthase-like"/>
    <property type="match status" value="1"/>
</dbReference>
<dbReference type="GO" id="GO:0071456">
    <property type="term" value="P:cellular response to hypoxia"/>
    <property type="evidence" value="ECO:0007669"/>
    <property type="project" value="TreeGrafter"/>
</dbReference>
<organism evidence="8">
    <name type="scientific">Phaeodactylum tricornutum</name>
    <name type="common">Diatom</name>
    <dbReference type="NCBI Taxonomy" id="2850"/>
    <lineage>
        <taxon>Eukaryota</taxon>
        <taxon>Sar</taxon>
        <taxon>Stramenopiles</taxon>
        <taxon>Ochrophyta</taxon>
        <taxon>Bacillariophyta</taxon>
        <taxon>Bacillariophyceae</taxon>
        <taxon>Bacillariophycidae</taxon>
        <taxon>Naviculales</taxon>
        <taxon>Phaeodactylaceae</taxon>
        <taxon>Phaeodactylum</taxon>
    </lineage>
</organism>
<comment type="cofactor">
    <cofactor evidence="1">
        <name>L-ascorbate</name>
        <dbReference type="ChEBI" id="CHEBI:38290"/>
    </cofactor>
</comment>
<dbReference type="Pfam" id="PF13640">
    <property type="entry name" value="2OG-FeII_Oxy_3"/>
    <property type="match status" value="1"/>
</dbReference>
<evidence type="ECO:0000259" key="7">
    <source>
        <dbReference type="PROSITE" id="PS51471"/>
    </source>
</evidence>
<dbReference type="GO" id="GO:0031543">
    <property type="term" value="F:peptidyl-proline dioxygenase activity"/>
    <property type="evidence" value="ECO:0007669"/>
    <property type="project" value="TreeGrafter"/>
</dbReference>
<evidence type="ECO:0000313" key="8">
    <source>
        <dbReference type="EMBL" id="CAG9280151.1"/>
    </source>
</evidence>
<sequence>MRTKGVRQSQRTELDRCFDICPKSPSPPRNGERIGRDERAIVPMPVRNIMACLQCVAVVTVLFFGEEGGRSSMLSVAAFSTRPPVSKPLTTRSSSQRLHLHWEISLPLVVYNGNENSMNDSNHDNLSQHLCRAFNEIVESTEFFEVASTLDENNVDTVDNSSKKSTVKKIQSSHSHDGASVGSCRIPLFGSQVTVQMQLNLQSSGVESPQQPRSPKPTRTVTLSIDNCSDNTEISWICTKFYESRASLQGILDLSVLHPFVVAPPSFSMATTTSKLDPGVPAASAPLAGSTRTAAILKSSPTEHDIDSHQNSIMARLQRHGYVVVDAPELPRTNLVQHAALTDFLTEKTGQGDSIRTDTVHYLTRTEAAACGLTDHFDVLTSLASYLNENYEIEESPYKPLPPATEDSPLTNPERIQLAEYENSGFYTAHSDNPIVQDSGGSGLVRENFRRFTAILYMNEGWTKGDGGAVRLYLRSQALQYVQEVYSESEEPRWHVVDVLPSNGRLLLFDSRLVHSVEPVLSEQKRRALTLWIKRPIEGGV</sequence>
<evidence type="ECO:0000256" key="5">
    <source>
        <dbReference type="ARBA" id="ARBA00023002"/>
    </source>
</evidence>
<keyword evidence="2" id="KW-0479">Metal-binding</keyword>
<gene>
    <name evidence="8" type="ORF">PTTT1_LOCUS12371</name>
</gene>
<dbReference type="Proteomes" id="UP000836788">
    <property type="component" value="Chromosome 12"/>
</dbReference>
<dbReference type="Gene3D" id="2.60.120.620">
    <property type="entry name" value="q2cbj1_9rhob like domain"/>
    <property type="match status" value="1"/>
</dbReference>
<evidence type="ECO:0000256" key="2">
    <source>
        <dbReference type="ARBA" id="ARBA00022723"/>
    </source>
</evidence>
<dbReference type="InterPro" id="IPR051559">
    <property type="entry name" value="HIF_prolyl_hydroxylases"/>
</dbReference>
<evidence type="ECO:0000256" key="1">
    <source>
        <dbReference type="ARBA" id="ARBA00001961"/>
    </source>
</evidence>
<protein>
    <recommendedName>
        <fullName evidence="7">Fe2OG dioxygenase domain-containing protein</fullName>
    </recommendedName>
</protein>
<evidence type="ECO:0000256" key="4">
    <source>
        <dbReference type="ARBA" id="ARBA00022964"/>
    </source>
</evidence>
<dbReference type="PANTHER" id="PTHR12907:SF26">
    <property type="entry name" value="HIF PROLYL HYDROXYLASE, ISOFORM C"/>
    <property type="match status" value="1"/>
</dbReference>
<proteinExistence type="predicted"/>
<dbReference type="InterPro" id="IPR006620">
    <property type="entry name" value="Pro_4_hyd_alph"/>
</dbReference>
<dbReference type="GO" id="GO:0008198">
    <property type="term" value="F:ferrous iron binding"/>
    <property type="evidence" value="ECO:0007669"/>
    <property type="project" value="TreeGrafter"/>
</dbReference>
<keyword evidence="4" id="KW-0223">Dioxygenase</keyword>
<dbReference type="EMBL" id="OU594953">
    <property type="protein sequence ID" value="CAG9280151.1"/>
    <property type="molecule type" value="Genomic_DNA"/>
</dbReference>
<dbReference type="InterPro" id="IPR005123">
    <property type="entry name" value="Oxoglu/Fe-dep_dioxygenase_dom"/>
</dbReference>
<name>A0A8J9T1T4_PHATR</name>
<dbReference type="InterPro" id="IPR044862">
    <property type="entry name" value="Pro_4_hyd_alph_FE2OG_OXY"/>
</dbReference>
<reference evidence="8" key="1">
    <citation type="submission" date="2022-02" db="EMBL/GenBank/DDBJ databases">
        <authorList>
            <person name="Giguere J D."/>
        </authorList>
    </citation>
    <scope>NUCLEOTIDE SEQUENCE</scope>
    <source>
        <strain evidence="8">CCAP 1055/1</strain>
    </source>
</reference>
<keyword evidence="6" id="KW-0408">Iron</keyword>
<keyword evidence="3" id="KW-0847">Vitamin C</keyword>
<evidence type="ECO:0000256" key="3">
    <source>
        <dbReference type="ARBA" id="ARBA00022896"/>
    </source>
</evidence>
<dbReference type="PANTHER" id="PTHR12907">
    <property type="entry name" value="EGL NINE HOMOLOG-RELATED"/>
    <property type="match status" value="1"/>
</dbReference>